<sequence>MVALSLRAIGACLLSLPFVVNAAPASTISNAFQVVEHLNGIPATWQQGGAPSPETVLRLRLAVQHDKIEKFEQRVLDIATPGHKLYGQHMKRDEVQAFLQPPAHASGAVLEWLRAGGVSERSLQLDSDWVHFTLPVEKAEKLLNTRFHYYRNTVNNAQVLRTLEYSVPSNVAPYVHMIQPTTKFGEPRPQRSTVHVDEKLASMKSGEEDCERIITPACLRDLYKIGDFLAEPDKRNKVGISGYLEQFARHDDFARFLGLYAPQLNGTKFDVVSINGGKNDQNSTLDSVEASLDVDYAIGLSGAQSVYYTTAGRGPLVPDLDQPSPSKNSNEPYLDQLHYLLSLPDDELPSVLTTSYGENEQSVPKKYSDSTCNLFARLGARGVSVIFSSGDTGVTSACQTNDGKNTTRFLPVFPAACPFLTSVGGTTGINPEAAVHFSSGGFSDRYSRPFYQESAVKRYLHQELGDRWKGLYNPAGRGFPDVAAQAEHFAVVDHGKIREVGGTSASAPAFAAIIANLNSIRLAQGKPVLGFLNPFLYTIGREGFTDIVDGGSTGCTGTDIYSKLPTPIVPYASWNATRGWDPVTGLGTPNFEILKELVTIF</sequence>
<evidence type="ECO:0000256" key="5">
    <source>
        <dbReference type="ARBA" id="ARBA00022525"/>
    </source>
</evidence>
<dbReference type="CDD" id="cd11377">
    <property type="entry name" value="Pro-peptidase_S53"/>
    <property type="match status" value="1"/>
</dbReference>
<dbReference type="InterPro" id="IPR036852">
    <property type="entry name" value="Peptidase_S8/S53_dom_sf"/>
</dbReference>
<dbReference type="GO" id="GO:0005576">
    <property type="term" value="C:extracellular region"/>
    <property type="evidence" value="ECO:0007669"/>
    <property type="project" value="UniProtKB-SubCell"/>
</dbReference>
<feature type="binding site" evidence="15">
    <location>
        <position position="579"/>
    </location>
    <ligand>
        <name>Ca(2+)</name>
        <dbReference type="ChEBI" id="CHEBI:29108"/>
    </ligand>
</feature>
<feature type="binding site" evidence="15">
    <location>
        <position position="581"/>
    </location>
    <ligand>
        <name>Ca(2+)</name>
        <dbReference type="ChEBI" id="CHEBI:29108"/>
    </ligand>
</feature>
<gene>
    <name evidence="18" type="primary">SED4</name>
    <name evidence="18" type="ORF">PRK78_000728</name>
</gene>
<evidence type="ECO:0000256" key="13">
    <source>
        <dbReference type="ARBA" id="ARBA00023145"/>
    </source>
</evidence>
<dbReference type="PANTHER" id="PTHR14218">
    <property type="entry name" value="PROTEASE S8 TRIPEPTIDYL PEPTIDASE I CLN2"/>
    <property type="match status" value="1"/>
</dbReference>
<dbReference type="EMBL" id="CP120627">
    <property type="protein sequence ID" value="WEW55299.1"/>
    <property type="molecule type" value="Genomic_DNA"/>
</dbReference>
<keyword evidence="10 15" id="KW-0720">Serine protease</keyword>
<dbReference type="AlphaFoldDB" id="A0AAF0DB86"/>
<comment type="cofactor">
    <cofactor evidence="15">
        <name>Ca(2+)</name>
        <dbReference type="ChEBI" id="CHEBI:29108"/>
    </cofactor>
    <text evidence="15">Binds 1 Ca(2+) ion per subunit.</text>
</comment>
<evidence type="ECO:0000256" key="8">
    <source>
        <dbReference type="ARBA" id="ARBA00022729"/>
    </source>
</evidence>
<feature type="active site" description="Charge relay system" evidence="15">
    <location>
        <position position="293"/>
    </location>
</feature>
<name>A0AAF0DB86_9EURO</name>
<dbReference type="SUPFAM" id="SSF54897">
    <property type="entry name" value="Protease propeptides/inhibitors"/>
    <property type="match status" value="1"/>
</dbReference>
<keyword evidence="13" id="KW-0865">Zymogen</keyword>
<dbReference type="EC" id="3.4.14.10" evidence="4"/>
<comment type="catalytic activity">
    <reaction evidence="1">
        <text>Release of an N-terminal tripeptide from a polypeptide.</text>
        <dbReference type="EC" id="3.4.14.10"/>
    </reaction>
</comment>
<feature type="active site" description="Charge relay system" evidence="15">
    <location>
        <position position="504"/>
    </location>
</feature>
<feature type="binding site" evidence="15">
    <location>
        <position position="546"/>
    </location>
    <ligand>
        <name>Ca(2+)</name>
        <dbReference type="ChEBI" id="CHEBI:29108"/>
    </ligand>
</feature>
<dbReference type="Gene3D" id="3.40.50.200">
    <property type="entry name" value="Peptidase S8/S53 domain"/>
    <property type="match status" value="1"/>
</dbReference>
<evidence type="ECO:0000256" key="11">
    <source>
        <dbReference type="ARBA" id="ARBA00022837"/>
    </source>
</evidence>
<keyword evidence="8 16" id="KW-0732">Signal</keyword>
<organism evidence="18 19">
    <name type="scientific">Emydomyces testavorans</name>
    <dbReference type="NCBI Taxonomy" id="2070801"/>
    <lineage>
        <taxon>Eukaryota</taxon>
        <taxon>Fungi</taxon>
        <taxon>Dikarya</taxon>
        <taxon>Ascomycota</taxon>
        <taxon>Pezizomycotina</taxon>
        <taxon>Eurotiomycetes</taxon>
        <taxon>Eurotiomycetidae</taxon>
        <taxon>Onygenales</taxon>
        <taxon>Nannizziopsiaceae</taxon>
        <taxon>Emydomyces</taxon>
    </lineage>
</organism>
<reference evidence="18" key="1">
    <citation type="submission" date="2023-03" db="EMBL/GenBank/DDBJ databases">
        <title>Emydomyces testavorans Genome Sequence.</title>
        <authorList>
            <person name="Hoyer L."/>
        </authorList>
    </citation>
    <scope>NUCLEOTIDE SEQUENCE</scope>
    <source>
        <strain evidence="18">16-2883</strain>
    </source>
</reference>
<dbReference type="SMART" id="SM00944">
    <property type="entry name" value="Pro-kuma_activ"/>
    <property type="match status" value="1"/>
</dbReference>
<evidence type="ECO:0000256" key="15">
    <source>
        <dbReference type="PROSITE-ProRule" id="PRU01032"/>
    </source>
</evidence>
<keyword evidence="14" id="KW-0325">Glycoprotein</keyword>
<keyword evidence="12" id="KW-0843">Virulence</keyword>
<dbReference type="PROSITE" id="PS51695">
    <property type="entry name" value="SEDOLISIN"/>
    <property type="match status" value="1"/>
</dbReference>
<evidence type="ECO:0000256" key="16">
    <source>
        <dbReference type="SAM" id="SignalP"/>
    </source>
</evidence>
<evidence type="ECO:0000256" key="9">
    <source>
        <dbReference type="ARBA" id="ARBA00022801"/>
    </source>
</evidence>
<keyword evidence="6 15" id="KW-0645">Protease</keyword>
<dbReference type="GO" id="GO:0008240">
    <property type="term" value="F:tripeptidyl-peptidase activity"/>
    <property type="evidence" value="ECO:0007669"/>
    <property type="project" value="UniProtKB-EC"/>
</dbReference>
<evidence type="ECO:0000313" key="19">
    <source>
        <dbReference type="Proteomes" id="UP001219355"/>
    </source>
</evidence>
<dbReference type="CDD" id="cd04056">
    <property type="entry name" value="Peptidases_S53"/>
    <property type="match status" value="1"/>
</dbReference>
<dbReference type="Pfam" id="PF09286">
    <property type="entry name" value="Pro-kuma_activ"/>
    <property type="match status" value="1"/>
</dbReference>
<feature type="chain" id="PRO_5042239460" description="tripeptidyl-peptidase II" evidence="16">
    <location>
        <begin position="23"/>
        <end position="601"/>
    </location>
</feature>
<feature type="binding site" evidence="15">
    <location>
        <position position="547"/>
    </location>
    <ligand>
        <name>Ca(2+)</name>
        <dbReference type="ChEBI" id="CHEBI:29108"/>
    </ligand>
</feature>
<feature type="active site" description="Charge relay system" evidence="15">
    <location>
        <position position="289"/>
    </location>
</feature>
<dbReference type="GO" id="GO:0046872">
    <property type="term" value="F:metal ion binding"/>
    <property type="evidence" value="ECO:0007669"/>
    <property type="project" value="UniProtKB-UniRule"/>
</dbReference>
<accession>A0AAF0DB86</accession>
<dbReference type="Proteomes" id="UP001219355">
    <property type="component" value="Chromosome 1"/>
</dbReference>
<dbReference type="InterPro" id="IPR030400">
    <property type="entry name" value="Sedolisin_dom"/>
</dbReference>
<keyword evidence="11 15" id="KW-0106">Calcium</keyword>
<dbReference type="InterPro" id="IPR015366">
    <property type="entry name" value="S53_propep"/>
</dbReference>
<keyword evidence="7 15" id="KW-0479">Metal-binding</keyword>
<feature type="signal peptide" evidence="16">
    <location>
        <begin position="1"/>
        <end position="22"/>
    </location>
</feature>
<keyword evidence="19" id="KW-1185">Reference proteome</keyword>
<evidence type="ECO:0000256" key="10">
    <source>
        <dbReference type="ARBA" id="ARBA00022825"/>
    </source>
</evidence>
<comment type="subcellular location">
    <subcellularLocation>
        <location evidence="3">Secreted</location>
        <location evidence="3">Extracellular space</location>
    </subcellularLocation>
</comment>
<dbReference type="InterPro" id="IPR050819">
    <property type="entry name" value="Tripeptidyl-peptidase_I"/>
</dbReference>
<evidence type="ECO:0000256" key="7">
    <source>
        <dbReference type="ARBA" id="ARBA00022723"/>
    </source>
</evidence>
<evidence type="ECO:0000256" key="14">
    <source>
        <dbReference type="ARBA" id="ARBA00023180"/>
    </source>
</evidence>
<feature type="domain" description="Peptidase S53" evidence="17">
    <location>
        <begin position="213"/>
        <end position="601"/>
    </location>
</feature>
<evidence type="ECO:0000256" key="6">
    <source>
        <dbReference type="ARBA" id="ARBA00022670"/>
    </source>
</evidence>
<evidence type="ECO:0000256" key="12">
    <source>
        <dbReference type="ARBA" id="ARBA00023026"/>
    </source>
</evidence>
<dbReference type="FunFam" id="3.40.50.200:FF:000015">
    <property type="entry name" value="Tripeptidyl peptidase A"/>
    <property type="match status" value="1"/>
</dbReference>
<protein>
    <recommendedName>
        <fullName evidence="4">tripeptidyl-peptidase II</fullName>
        <ecNumber evidence="4">3.4.14.10</ecNumber>
    </recommendedName>
</protein>
<evidence type="ECO:0000256" key="1">
    <source>
        <dbReference type="ARBA" id="ARBA00001910"/>
    </source>
</evidence>
<keyword evidence="5" id="KW-0964">Secreted</keyword>
<evidence type="ECO:0000259" key="17">
    <source>
        <dbReference type="PROSITE" id="PS51695"/>
    </source>
</evidence>
<comment type="function">
    <text evidence="2">Secreted tripeptidyl-peptidase which degrades proteins at acidic pHs and is involved in virulence.</text>
</comment>
<evidence type="ECO:0000256" key="3">
    <source>
        <dbReference type="ARBA" id="ARBA00004239"/>
    </source>
</evidence>
<evidence type="ECO:0000256" key="4">
    <source>
        <dbReference type="ARBA" id="ARBA00012462"/>
    </source>
</evidence>
<dbReference type="GO" id="GO:0006508">
    <property type="term" value="P:proteolysis"/>
    <property type="evidence" value="ECO:0007669"/>
    <property type="project" value="UniProtKB-KW"/>
</dbReference>
<evidence type="ECO:0000313" key="18">
    <source>
        <dbReference type="EMBL" id="WEW55299.1"/>
    </source>
</evidence>
<dbReference type="GO" id="GO:0004252">
    <property type="term" value="F:serine-type endopeptidase activity"/>
    <property type="evidence" value="ECO:0007669"/>
    <property type="project" value="UniProtKB-UniRule"/>
</dbReference>
<keyword evidence="9 15" id="KW-0378">Hydrolase</keyword>
<dbReference type="PANTHER" id="PTHR14218:SF32">
    <property type="entry name" value="TRIPEPTIDYL PEPTIDASE SED3 (AFU_ORTHOLOGUE AFUA_3G08930)"/>
    <property type="match status" value="1"/>
</dbReference>
<proteinExistence type="predicted"/>
<dbReference type="SUPFAM" id="SSF52743">
    <property type="entry name" value="Subtilisin-like"/>
    <property type="match status" value="1"/>
</dbReference>
<evidence type="ECO:0000256" key="2">
    <source>
        <dbReference type="ARBA" id="ARBA00002451"/>
    </source>
</evidence>